<feature type="binding site" evidence="5">
    <location>
        <position position="232"/>
    </location>
    <ligand>
        <name>dimethylallyl diphosphate</name>
        <dbReference type="ChEBI" id="CHEBI:57623"/>
    </ligand>
</feature>
<evidence type="ECO:0000313" key="7">
    <source>
        <dbReference type="Proteomes" id="UP000198510"/>
    </source>
</evidence>
<feature type="binding site" evidence="5">
    <location>
        <position position="233"/>
    </location>
    <ligand>
        <name>isopentenyl diphosphate</name>
        <dbReference type="ChEBI" id="CHEBI:128769"/>
    </ligand>
</feature>
<evidence type="ECO:0000256" key="2">
    <source>
        <dbReference type="ARBA" id="ARBA00022723"/>
    </source>
</evidence>
<dbReference type="GO" id="GO:0019288">
    <property type="term" value="P:isopentenyl diphosphate biosynthetic process, methylerythritol 4-phosphate pathway"/>
    <property type="evidence" value="ECO:0007669"/>
    <property type="project" value="UniProtKB-UniRule"/>
</dbReference>
<feature type="active site" description="Proton donor" evidence="5">
    <location>
        <position position="130"/>
    </location>
</feature>
<evidence type="ECO:0000256" key="5">
    <source>
        <dbReference type="HAMAP-Rule" id="MF_00191"/>
    </source>
</evidence>
<feature type="binding site" evidence="5">
    <location>
        <position position="231"/>
    </location>
    <ligand>
        <name>isopentenyl diphosphate</name>
        <dbReference type="ChEBI" id="CHEBI:128769"/>
    </ligand>
</feature>
<feature type="binding site" evidence="5">
    <location>
        <position position="275"/>
    </location>
    <ligand>
        <name>(2E)-4-hydroxy-3-methylbut-2-enyl diphosphate</name>
        <dbReference type="ChEBI" id="CHEBI:128753"/>
    </ligand>
</feature>
<feature type="binding site" evidence="5">
    <location>
        <position position="275"/>
    </location>
    <ligand>
        <name>dimethylallyl diphosphate</name>
        <dbReference type="ChEBI" id="CHEBI:57623"/>
    </ligand>
</feature>
<feature type="binding site" evidence="5">
    <location>
        <position position="74"/>
    </location>
    <ligand>
        <name>(2E)-4-hydroxy-3-methylbut-2-enyl diphosphate</name>
        <dbReference type="ChEBI" id="CHEBI:128753"/>
    </ligand>
</feature>
<comment type="function">
    <text evidence="5">Catalyzes the conversion of 1-hydroxy-2-methyl-2-(E)-butenyl 4-diphosphate (HMBPP) into a mixture of isopentenyl diphosphate (IPP) and dimethylallyl diphosphate (DMAPP). Acts in the terminal step of the DOXP/MEP pathway for isoprenoid precursor biosynthesis.</text>
</comment>
<feature type="binding site" evidence="5">
    <location>
        <position position="232"/>
    </location>
    <ligand>
        <name>isopentenyl diphosphate</name>
        <dbReference type="ChEBI" id="CHEBI:128769"/>
    </ligand>
</feature>
<keyword evidence="3 5" id="KW-0408">Iron</keyword>
<feature type="binding site" evidence="5">
    <location>
        <position position="128"/>
    </location>
    <ligand>
        <name>dimethylallyl diphosphate</name>
        <dbReference type="ChEBI" id="CHEBI:57623"/>
    </ligand>
</feature>
<evidence type="ECO:0000256" key="4">
    <source>
        <dbReference type="ARBA" id="ARBA00023014"/>
    </source>
</evidence>
<dbReference type="PANTHER" id="PTHR30426">
    <property type="entry name" value="4-HYDROXY-3-METHYLBUT-2-ENYL DIPHOSPHATE REDUCTASE"/>
    <property type="match status" value="1"/>
</dbReference>
<dbReference type="AlphaFoldDB" id="A0A1G9GNE8"/>
<feature type="binding site" evidence="5">
    <location>
        <position position="128"/>
    </location>
    <ligand>
        <name>isopentenyl diphosphate</name>
        <dbReference type="ChEBI" id="CHEBI:128769"/>
    </ligand>
</feature>
<feature type="binding site" evidence="5">
    <location>
        <position position="233"/>
    </location>
    <ligand>
        <name>(2E)-4-hydroxy-3-methylbut-2-enyl diphosphate</name>
        <dbReference type="ChEBI" id="CHEBI:128753"/>
    </ligand>
</feature>
<feature type="binding site" evidence="5">
    <location>
        <position position="166"/>
    </location>
    <ligand>
        <name>(2E)-4-hydroxy-3-methylbut-2-enyl diphosphate</name>
        <dbReference type="ChEBI" id="CHEBI:128753"/>
    </ligand>
</feature>
<keyword evidence="2 5" id="KW-0479">Metal-binding</keyword>
<dbReference type="UniPathway" id="UPA00056">
    <property type="reaction ID" value="UER00097"/>
</dbReference>
<dbReference type="GO" id="GO:0016114">
    <property type="term" value="P:terpenoid biosynthetic process"/>
    <property type="evidence" value="ECO:0007669"/>
    <property type="project" value="UniProtKB-UniRule"/>
</dbReference>
<dbReference type="Proteomes" id="UP000198510">
    <property type="component" value="Unassembled WGS sequence"/>
</dbReference>
<feature type="binding site" evidence="5">
    <location>
        <position position="74"/>
    </location>
    <ligand>
        <name>dimethylallyl diphosphate</name>
        <dbReference type="ChEBI" id="CHEBI:57623"/>
    </ligand>
</feature>
<evidence type="ECO:0000313" key="6">
    <source>
        <dbReference type="EMBL" id="SDL02142.1"/>
    </source>
</evidence>
<dbReference type="NCBIfam" id="NF002187">
    <property type="entry name" value="PRK01045.1-1"/>
    <property type="match status" value="1"/>
</dbReference>
<dbReference type="HAMAP" id="MF_00191">
    <property type="entry name" value="IspH"/>
    <property type="match status" value="1"/>
</dbReference>
<keyword evidence="5" id="KW-0414">Isoprene biosynthesis</keyword>
<dbReference type="GO" id="GO:0046872">
    <property type="term" value="F:metal ion binding"/>
    <property type="evidence" value="ECO:0007669"/>
    <property type="project" value="UniProtKB-KW"/>
</dbReference>
<dbReference type="InterPro" id="IPR003451">
    <property type="entry name" value="LytB/IspH"/>
</dbReference>
<dbReference type="GO" id="GO:0051745">
    <property type="term" value="F:4-hydroxy-3-methylbut-2-enyl diphosphate reductase activity"/>
    <property type="evidence" value="ECO:0007669"/>
    <property type="project" value="UniProtKB-UniRule"/>
</dbReference>
<dbReference type="GO" id="GO:0050992">
    <property type="term" value="P:dimethylallyl diphosphate biosynthetic process"/>
    <property type="evidence" value="ECO:0007669"/>
    <property type="project" value="UniProtKB-UniRule"/>
</dbReference>
<comment type="catalytic activity">
    <reaction evidence="5">
        <text>dimethylallyl diphosphate + 2 oxidized [2Fe-2S]-[ferredoxin] + H2O = (2E)-4-hydroxy-3-methylbut-2-enyl diphosphate + 2 reduced [2Fe-2S]-[ferredoxin] + 2 H(+)</text>
        <dbReference type="Rhea" id="RHEA:24825"/>
        <dbReference type="Rhea" id="RHEA-COMP:10000"/>
        <dbReference type="Rhea" id="RHEA-COMP:10001"/>
        <dbReference type="ChEBI" id="CHEBI:15377"/>
        <dbReference type="ChEBI" id="CHEBI:15378"/>
        <dbReference type="ChEBI" id="CHEBI:33737"/>
        <dbReference type="ChEBI" id="CHEBI:33738"/>
        <dbReference type="ChEBI" id="CHEBI:57623"/>
        <dbReference type="ChEBI" id="CHEBI:128753"/>
        <dbReference type="EC" id="1.17.7.4"/>
    </reaction>
</comment>
<sequence length="298" mass="33434">MEVIIDQNSGYCFGVEYAIQMAEEAMKDIEVLYCLGDIVHNSMEVQRLHAKGLRVISREELQALHDCKVLIRAHGEPPETYELALRNNIELIDASCPVVLKLQNRVKAAYDKTADVKGQIVIYGQPGHAEVVGLAGQTHDEAVVVKTEEDLSQIDFSRPVTLFSQTTKSTEGFYHMKAMIEERIAQAGGEAGLKNFDANDSICRQVSNREPQLRKFAAENDVIVFVSGRKSSNGKALFAVCKAHNEQSYFIENETELRPEWFRPEDRVGVCGATSTPMWLMERVRDNLLSNPEFEPAL</sequence>
<dbReference type="GO" id="GO:0051539">
    <property type="term" value="F:4 iron, 4 sulfur cluster binding"/>
    <property type="evidence" value="ECO:0007669"/>
    <property type="project" value="UniProtKB-UniRule"/>
</dbReference>
<feature type="binding site" evidence="5">
    <location>
        <position position="231"/>
    </location>
    <ligand>
        <name>dimethylallyl diphosphate</name>
        <dbReference type="ChEBI" id="CHEBI:57623"/>
    </ligand>
</feature>
<dbReference type="CDD" id="cd13944">
    <property type="entry name" value="lytB_ispH"/>
    <property type="match status" value="1"/>
</dbReference>
<gene>
    <name evidence="5" type="primary">ispH</name>
    <name evidence="6" type="ORF">SAMN05421823_104165</name>
</gene>
<feature type="binding site" evidence="5">
    <location>
        <position position="40"/>
    </location>
    <ligand>
        <name>(2E)-4-hydroxy-3-methylbut-2-enyl diphosphate</name>
        <dbReference type="ChEBI" id="CHEBI:128753"/>
    </ligand>
</feature>
<organism evidence="6 7">
    <name type="scientific">Catalinimonas alkaloidigena</name>
    <dbReference type="NCBI Taxonomy" id="1075417"/>
    <lineage>
        <taxon>Bacteria</taxon>
        <taxon>Pseudomonadati</taxon>
        <taxon>Bacteroidota</taxon>
        <taxon>Cytophagia</taxon>
        <taxon>Cytophagales</taxon>
        <taxon>Catalimonadaceae</taxon>
        <taxon>Catalinimonas</taxon>
    </lineage>
</organism>
<feature type="binding site" evidence="5">
    <location>
        <position position="231"/>
    </location>
    <ligand>
        <name>(2E)-4-hydroxy-3-methylbut-2-enyl diphosphate</name>
        <dbReference type="ChEBI" id="CHEBI:128753"/>
    </ligand>
</feature>
<evidence type="ECO:0000256" key="1">
    <source>
        <dbReference type="ARBA" id="ARBA00022485"/>
    </source>
</evidence>
<dbReference type="Gene3D" id="3.40.1010.20">
    <property type="entry name" value="4-hydroxy-3-methylbut-2-enyl diphosphate reductase, catalytic domain"/>
    <property type="match status" value="2"/>
</dbReference>
<comment type="cofactor">
    <cofactor evidence="5">
        <name>[4Fe-4S] cluster</name>
        <dbReference type="ChEBI" id="CHEBI:49883"/>
    </cofactor>
    <text evidence="5">Binds 1 [4Fe-4S] cluster per subunit.</text>
</comment>
<dbReference type="RefSeq" id="WP_089682039.1">
    <property type="nucleotide sequence ID" value="NZ_FNFO01000004.1"/>
</dbReference>
<feature type="binding site" evidence="5">
    <location>
        <position position="233"/>
    </location>
    <ligand>
        <name>dimethylallyl diphosphate</name>
        <dbReference type="ChEBI" id="CHEBI:57623"/>
    </ligand>
</feature>
<feature type="binding site" evidence="5">
    <location>
        <position position="12"/>
    </location>
    <ligand>
        <name>[4Fe-4S] cluster</name>
        <dbReference type="ChEBI" id="CHEBI:49883"/>
    </ligand>
</feature>
<dbReference type="Pfam" id="PF02401">
    <property type="entry name" value="LYTB"/>
    <property type="match status" value="1"/>
</dbReference>
<feature type="binding site" evidence="5">
    <location>
        <position position="232"/>
    </location>
    <ligand>
        <name>(2E)-4-hydroxy-3-methylbut-2-enyl diphosphate</name>
        <dbReference type="ChEBI" id="CHEBI:128753"/>
    </ligand>
</feature>
<feature type="binding site" evidence="5">
    <location>
        <position position="96"/>
    </location>
    <ligand>
        <name>[4Fe-4S] cluster</name>
        <dbReference type="ChEBI" id="CHEBI:49883"/>
    </ligand>
</feature>
<feature type="binding site" evidence="5">
    <location>
        <position position="74"/>
    </location>
    <ligand>
        <name>isopentenyl diphosphate</name>
        <dbReference type="ChEBI" id="CHEBI:128769"/>
    </ligand>
</feature>
<proteinExistence type="inferred from homology"/>
<dbReference type="PANTHER" id="PTHR30426:SF0">
    <property type="entry name" value="4-HYDROXY-3-METHYLBUT-2-ENYL DIPHOSPHATE REDUCTASE"/>
    <property type="match status" value="1"/>
</dbReference>
<keyword evidence="5" id="KW-0560">Oxidoreductase</keyword>
<dbReference type="Gene3D" id="3.40.50.11270">
    <property type="match status" value="1"/>
</dbReference>
<comment type="similarity">
    <text evidence="5">Belongs to the IspH family.</text>
</comment>
<feature type="binding site" evidence="5">
    <location>
        <position position="128"/>
    </location>
    <ligand>
        <name>(2E)-4-hydroxy-3-methylbut-2-enyl diphosphate</name>
        <dbReference type="ChEBI" id="CHEBI:128753"/>
    </ligand>
</feature>
<name>A0A1G9GNE8_9BACT</name>
<feature type="binding site" evidence="5">
    <location>
        <position position="40"/>
    </location>
    <ligand>
        <name>dimethylallyl diphosphate</name>
        <dbReference type="ChEBI" id="CHEBI:57623"/>
    </ligand>
</feature>
<dbReference type="UniPathway" id="UPA00059">
    <property type="reaction ID" value="UER00105"/>
</dbReference>
<keyword evidence="1 5" id="KW-0004">4Fe-4S</keyword>
<feature type="binding site" evidence="5">
    <location>
        <position position="40"/>
    </location>
    <ligand>
        <name>isopentenyl diphosphate</name>
        <dbReference type="ChEBI" id="CHEBI:128769"/>
    </ligand>
</feature>
<feature type="binding site" evidence="5">
    <location>
        <position position="203"/>
    </location>
    <ligand>
        <name>[4Fe-4S] cluster</name>
        <dbReference type="ChEBI" id="CHEBI:49883"/>
    </ligand>
</feature>
<keyword evidence="4 5" id="KW-0411">Iron-sulfur</keyword>
<dbReference type="NCBIfam" id="TIGR00216">
    <property type="entry name" value="ispH_lytB"/>
    <property type="match status" value="1"/>
</dbReference>
<comment type="catalytic activity">
    <reaction evidence="5">
        <text>isopentenyl diphosphate + 2 oxidized [2Fe-2S]-[ferredoxin] + H2O = (2E)-4-hydroxy-3-methylbut-2-enyl diphosphate + 2 reduced [2Fe-2S]-[ferredoxin] + 2 H(+)</text>
        <dbReference type="Rhea" id="RHEA:24488"/>
        <dbReference type="Rhea" id="RHEA-COMP:10000"/>
        <dbReference type="Rhea" id="RHEA-COMP:10001"/>
        <dbReference type="ChEBI" id="CHEBI:15377"/>
        <dbReference type="ChEBI" id="CHEBI:15378"/>
        <dbReference type="ChEBI" id="CHEBI:33737"/>
        <dbReference type="ChEBI" id="CHEBI:33738"/>
        <dbReference type="ChEBI" id="CHEBI:128753"/>
        <dbReference type="ChEBI" id="CHEBI:128769"/>
        <dbReference type="EC" id="1.17.7.4"/>
    </reaction>
</comment>
<protein>
    <recommendedName>
        <fullName evidence="5">4-hydroxy-3-methylbut-2-enyl diphosphate reductase</fullName>
        <shortName evidence="5">HMBPP reductase</shortName>
        <ecNumber evidence="5">1.17.7.4</ecNumber>
    </recommendedName>
</protein>
<dbReference type="EC" id="1.17.7.4" evidence="5"/>
<reference evidence="6 7" key="1">
    <citation type="submission" date="2016-10" db="EMBL/GenBank/DDBJ databases">
        <authorList>
            <person name="de Groot N.N."/>
        </authorList>
    </citation>
    <scope>NUCLEOTIDE SEQUENCE [LARGE SCALE GENOMIC DNA]</scope>
    <source>
        <strain evidence="6 7">DSM 25186</strain>
    </source>
</reference>
<evidence type="ECO:0000256" key="3">
    <source>
        <dbReference type="ARBA" id="ARBA00023004"/>
    </source>
</evidence>
<dbReference type="STRING" id="1075417.SAMN05421823_104165"/>
<comment type="pathway">
    <text evidence="5">Isoprenoid biosynthesis; isopentenyl diphosphate biosynthesis via DXP pathway; isopentenyl diphosphate from 1-deoxy-D-xylulose 5-phosphate: step 6/6.</text>
</comment>
<dbReference type="EMBL" id="FNFO01000004">
    <property type="protein sequence ID" value="SDL02142.1"/>
    <property type="molecule type" value="Genomic_DNA"/>
</dbReference>
<feature type="binding site" evidence="5">
    <location>
        <position position="275"/>
    </location>
    <ligand>
        <name>isopentenyl diphosphate</name>
        <dbReference type="ChEBI" id="CHEBI:128769"/>
    </ligand>
</feature>
<accession>A0A1G9GNE8</accession>
<comment type="pathway">
    <text evidence="5">Isoprenoid biosynthesis; dimethylallyl diphosphate biosynthesis; dimethylallyl diphosphate from (2E)-4-hydroxy-3-methylbutenyl diphosphate: step 1/1.</text>
</comment>
<dbReference type="OrthoDB" id="9777362at2"/>
<keyword evidence="7" id="KW-1185">Reference proteome</keyword>